<dbReference type="InterPro" id="IPR036610">
    <property type="entry name" value="PEBP-like_sf"/>
</dbReference>
<accession>A0A9N9QY23</accession>
<reference evidence="10" key="2">
    <citation type="submission" date="2022-10" db="EMBL/GenBank/DDBJ databases">
        <authorList>
            <consortium name="ENA_rothamsted_submissions"/>
            <consortium name="culmorum"/>
            <person name="King R."/>
        </authorList>
    </citation>
    <scope>NUCLEOTIDE SEQUENCE</scope>
</reference>
<comment type="similarity">
    <text evidence="7">Belongs to the phosphatidylethanolamine-binding protein family. Mitochondrion-specific ribosomal protein mL38 subfamily.</text>
</comment>
<protein>
    <recommendedName>
        <fullName evidence="8">Large ribosomal subunit protein mL38</fullName>
    </recommendedName>
    <alternativeName>
        <fullName evidence="9">39S ribosomal protein L38, mitochondrial</fullName>
    </alternativeName>
</protein>
<dbReference type="SUPFAM" id="SSF49777">
    <property type="entry name" value="PEBP-like"/>
    <property type="match status" value="1"/>
</dbReference>
<organism evidence="10 11">
    <name type="scientific">Diatraea saccharalis</name>
    <name type="common">sugarcane borer</name>
    <dbReference type="NCBI Taxonomy" id="40085"/>
    <lineage>
        <taxon>Eukaryota</taxon>
        <taxon>Metazoa</taxon>
        <taxon>Ecdysozoa</taxon>
        <taxon>Arthropoda</taxon>
        <taxon>Hexapoda</taxon>
        <taxon>Insecta</taxon>
        <taxon>Pterygota</taxon>
        <taxon>Neoptera</taxon>
        <taxon>Endopterygota</taxon>
        <taxon>Lepidoptera</taxon>
        <taxon>Glossata</taxon>
        <taxon>Ditrysia</taxon>
        <taxon>Pyraloidea</taxon>
        <taxon>Crambidae</taxon>
        <taxon>Crambinae</taxon>
        <taxon>Diatraea</taxon>
    </lineage>
</organism>
<evidence type="ECO:0000313" key="11">
    <source>
        <dbReference type="Proteomes" id="UP001153714"/>
    </source>
</evidence>
<dbReference type="OrthoDB" id="2153661at2759"/>
<keyword evidence="4" id="KW-0175">Coiled coil</keyword>
<name>A0A9N9QY23_9NEOP</name>
<keyword evidence="6" id="KW-0687">Ribonucleoprotein</keyword>
<dbReference type="GO" id="GO:0005762">
    <property type="term" value="C:mitochondrial large ribosomal subunit"/>
    <property type="evidence" value="ECO:0007669"/>
    <property type="project" value="TreeGrafter"/>
</dbReference>
<dbReference type="GO" id="GO:0005743">
    <property type="term" value="C:mitochondrial inner membrane"/>
    <property type="evidence" value="ECO:0007669"/>
    <property type="project" value="UniProtKB-ARBA"/>
</dbReference>
<dbReference type="PANTHER" id="PTHR11362:SF133">
    <property type="entry name" value="LARGE RIBOSOMAL SUBUNIT PROTEIN ML38"/>
    <property type="match status" value="1"/>
</dbReference>
<keyword evidence="2" id="KW-0809">Transit peptide</keyword>
<keyword evidence="11" id="KW-1185">Reference proteome</keyword>
<evidence type="ECO:0000256" key="9">
    <source>
        <dbReference type="ARBA" id="ARBA00041206"/>
    </source>
</evidence>
<evidence type="ECO:0000256" key="1">
    <source>
        <dbReference type="ARBA" id="ARBA00004173"/>
    </source>
</evidence>
<evidence type="ECO:0000256" key="4">
    <source>
        <dbReference type="ARBA" id="ARBA00023054"/>
    </source>
</evidence>
<dbReference type="InterPro" id="IPR035810">
    <property type="entry name" value="PEBP_euk"/>
</dbReference>
<dbReference type="FunFam" id="3.90.280.10:FF:000002">
    <property type="entry name" value="39S ribosomal protein L38, mitochondrial"/>
    <property type="match status" value="1"/>
</dbReference>
<evidence type="ECO:0000256" key="3">
    <source>
        <dbReference type="ARBA" id="ARBA00022980"/>
    </source>
</evidence>
<gene>
    <name evidence="10" type="ORF">DIATSA_LOCUS3694</name>
</gene>
<dbReference type="AlphaFoldDB" id="A0A9N9QY23"/>
<evidence type="ECO:0000256" key="5">
    <source>
        <dbReference type="ARBA" id="ARBA00023128"/>
    </source>
</evidence>
<evidence type="ECO:0000256" key="2">
    <source>
        <dbReference type="ARBA" id="ARBA00022946"/>
    </source>
</evidence>
<sequence length="394" mass="46701">MLNTFRRALVTNIQYQQIRLGHRIRGKAPIYCRTIKERLDELNYKDEIYTTRIDIGLPMVKSSSSEKRNGRLEHIKKIKSDRTLEKLAREHKLTVDLLDARKEWLNTLAPFHKKDIADHYGVFEHLYGEGYFLPSVNLDISYDMDNGSTLPVYTGNVIKPRESLQRPYVSFESDNDTLWTLVMTSLDGHLTESDKEYVHWFIANIPGNQVEKGDTLVEYLQPFPLKGTGFHRYVFVLYKQNAKMSYDLPKVTSASLENRTFVTRDWYKKNQDEITPGGLAFYQSDWDDTVRDFFHKTLNTKEPIYEYDFPAPYIRPQEWYPRRKPFNLYMDKYRDPKQINKEYFLRKLKNEDPFKKPPPPLKFPNAHAFPKGMPSWLKLHERKIRLGWGRVNDV</sequence>
<dbReference type="Proteomes" id="UP001153714">
    <property type="component" value="Chromosome 14"/>
</dbReference>
<reference evidence="10" key="1">
    <citation type="submission" date="2021-12" db="EMBL/GenBank/DDBJ databases">
        <authorList>
            <person name="King R."/>
        </authorList>
    </citation>
    <scope>NUCLEOTIDE SEQUENCE</scope>
</reference>
<evidence type="ECO:0000256" key="7">
    <source>
        <dbReference type="ARBA" id="ARBA00038016"/>
    </source>
</evidence>
<comment type="subcellular location">
    <subcellularLocation>
        <location evidence="1">Mitochondrion</location>
    </subcellularLocation>
</comment>
<dbReference type="Gene3D" id="3.90.280.10">
    <property type="entry name" value="PEBP-like"/>
    <property type="match status" value="1"/>
</dbReference>
<evidence type="ECO:0000256" key="8">
    <source>
        <dbReference type="ARBA" id="ARBA00039444"/>
    </source>
</evidence>
<evidence type="ECO:0000313" key="10">
    <source>
        <dbReference type="EMBL" id="CAG9785680.1"/>
    </source>
</evidence>
<dbReference type="PANTHER" id="PTHR11362">
    <property type="entry name" value="PHOSPHATIDYLETHANOLAMINE-BINDING PROTEIN"/>
    <property type="match status" value="1"/>
</dbReference>
<proteinExistence type="inferred from homology"/>
<keyword evidence="5" id="KW-0496">Mitochondrion</keyword>
<dbReference type="CDD" id="cd00866">
    <property type="entry name" value="PEBP_euk"/>
    <property type="match status" value="1"/>
</dbReference>
<dbReference type="Pfam" id="PF01161">
    <property type="entry name" value="PBP"/>
    <property type="match status" value="1"/>
</dbReference>
<dbReference type="InterPro" id="IPR008914">
    <property type="entry name" value="PEBP"/>
</dbReference>
<keyword evidence="3" id="KW-0689">Ribosomal protein</keyword>
<dbReference type="EMBL" id="OU893345">
    <property type="protein sequence ID" value="CAG9785680.1"/>
    <property type="molecule type" value="Genomic_DNA"/>
</dbReference>
<evidence type="ECO:0000256" key="6">
    <source>
        <dbReference type="ARBA" id="ARBA00023274"/>
    </source>
</evidence>